<dbReference type="EMBL" id="JACVVK020000034">
    <property type="protein sequence ID" value="KAK7500853.1"/>
    <property type="molecule type" value="Genomic_DNA"/>
</dbReference>
<feature type="compositionally biased region" description="Gly residues" evidence="1">
    <location>
        <begin position="150"/>
        <end position="165"/>
    </location>
</feature>
<proteinExistence type="predicted"/>
<reference evidence="3 4" key="1">
    <citation type="journal article" date="2023" name="Sci. Data">
        <title>Genome assembly of the Korean intertidal mud-creeper Batillaria attramentaria.</title>
        <authorList>
            <person name="Patra A.K."/>
            <person name="Ho P.T."/>
            <person name="Jun S."/>
            <person name="Lee S.J."/>
            <person name="Kim Y."/>
            <person name="Won Y.J."/>
        </authorList>
    </citation>
    <scope>NUCLEOTIDE SEQUENCE [LARGE SCALE GENOMIC DNA]</scope>
    <source>
        <strain evidence="3">Wonlab-2016</strain>
    </source>
</reference>
<keyword evidence="2" id="KW-0472">Membrane</keyword>
<keyword evidence="4" id="KW-1185">Reference proteome</keyword>
<keyword evidence="2" id="KW-0812">Transmembrane</keyword>
<feature type="region of interest" description="Disordered" evidence="1">
    <location>
        <begin position="143"/>
        <end position="185"/>
    </location>
</feature>
<protein>
    <submittedName>
        <fullName evidence="3">Uncharacterized protein</fullName>
    </submittedName>
</protein>
<evidence type="ECO:0000313" key="4">
    <source>
        <dbReference type="Proteomes" id="UP001519460"/>
    </source>
</evidence>
<keyword evidence="2" id="KW-1133">Transmembrane helix</keyword>
<dbReference type="Proteomes" id="UP001519460">
    <property type="component" value="Unassembled WGS sequence"/>
</dbReference>
<gene>
    <name evidence="3" type="ORF">BaRGS_00007733</name>
</gene>
<evidence type="ECO:0000256" key="1">
    <source>
        <dbReference type="SAM" id="MobiDB-lite"/>
    </source>
</evidence>
<name>A0ABD0LPB8_9CAEN</name>
<evidence type="ECO:0000256" key="2">
    <source>
        <dbReference type="SAM" id="Phobius"/>
    </source>
</evidence>
<sequence length="228" mass="25201">MDPSTNLEFETGTPVELSSAFGMSHSAWRLCRRSACIGRPHVSVTASTTELFSLVLRLFTRVLCLALRTTLPARCLPQSAQLRPHSLQYLSPQTVHCLPTVMSMSGHFLRDIPLRALQRKVGDEHVTLLQACYDNPLFTEDDDKAERGKATGGRSGSARGSGGQDGRVPVAKDYMHSLPPGPPAQEVRFKSKAKRRNLLKFSLCVLVAVVVLAIIIGLIVHFLREYFF</sequence>
<accession>A0ABD0LPB8</accession>
<feature type="transmembrane region" description="Helical" evidence="2">
    <location>
        <begin position="198"/>
        <end position="223"/>
    </location>
</feature>
<dbReference type="AlphaFoldDB" id="A0ABD0LPB8"/>
<evidence type="ECO:0000313" key="3">
    <source>
        <dbReference type="EMBL" id="KAK7500853.1"/>
    </source>
</evidence>
<organism evidence="3 4">
    <name type="scientific">Batillaria attramentaria</name>
    <dbReference type="NCBI Taxonomy" id="370345"/>
    <lineage>
        <taxon>Eukaryota</taxon>
        <taxon>Metazoa</taxon>
        <taxon>Spiralia</taxon>
        <taxon>Lophotrochozoa</taxon>
        <taxon>Mollusca</taxon>
        <taxon>Gastropoda</taxon>
        <taxon>Caenogastropoda</taxon>
        <taxon>Sorbeoconcha</taxon>
        <taxon>Cerithioidea</taxon>
        <taxon>Batillariidae</taxon>
        <taxon>Batillaria</taxon>
    </lineage>
</organism>
<comment type="caution">
    <text evidence="3">The sequence shown here is derived from an EMBL/GenBank/DDBJ whole genome shotgun (WGS) entry which is preliminary data.</text>
</comment>